<dbReference type="KEGG" id="tnr:Thena_1403"/>
<accession>M1E880</accession>
<dbReference type="OrthoDB" id="1724272at2"/>
<dbReference type="PANTHER" id="PTHR15811">
    <property type="entry name" value="MTH938 DOMAIN-CONTAINING PROTEIN"/>
    <property type="match status" value="1"/>
</dbReference>
<proteinExistence type="predicted"/>
<dbReference type="Pfam" id="PF04430">
    <property type="entry name" value="DUF498"/>
    <property type="match status" value="1"/>
</dbReference>
<reference evidence="1 2" key="1">
    <citation type="submission" date="2011-04" db="EMBL/GenBank/DDBJ databases">
        <title>The complete genome of Thermodesulfobium narugense DSM 14796.</title>
        <authorList>
            <consortium name="US DOE Joint Genome Institute (JGI-PGF)"/>
            <person name="Lucas S."/>
            <person name="Han J."/>
            <person name="Lapidus A."/>
            <person name="Bruce D."/>
            <person name="Goodwin L."/>
            <person name="Pitluck S."/>
            <person name="Peters L."/>
            <person name="Kyrpides N."/>
            <person name="Mavromatis K."/>
            <person name="Pagani I."/>
            <person name="Ivanova N."/>
            <person name="Ovchinnikova G."/>
            <person name="Zhang X."/>
            <person name="Saunders L."/>
            <person name="Detter J.C."/>
            <person name="Tapia R."/>
            <person name="Han C."/>
            <person name="Land M."/>
            <person name="Hauser L."/>
            <person name="Markowitz V."/>
            <person name="Cheng J.-F."/>
            <person name="Hugenholtz P."/>
            <person name="Woyke T."/>
            <person name="Wu D."/>
            <person name="Spring S."/>
            <person name="Schroeder M."/>
            <person name="Brambilla E."/>
            <person name="Klenk H.-P."/>
            <person name="Eisen J.A."/>
        </authorList>
    </citation>
    <scope>NUCLEOTIDE SEQUENCE [LARGE SCALE GENOMIC DNA]</scope>
    <source>
        <strain evidence="1 2">DSM 14796</strain>
    </source>
</reference>
<sequence>MINFYKFGSIEINGKEYTKDLIFTKDEILVYPWWRKEGHVFSLSDIESILNKVENVTHIICGTGAYGMVRVEDNLIKYFKDAKKEVLVYNTKKAADKFNELISNNHSPIALFHLTC</sequence>
<keyword evidence="2" id="KW-1185">Reference proteome</keyword>
<dbReference type="Proteomes" id="UP000011765">
    <property type="component" value="Chromosome"/>
</dbReference>
<dbReference type="eggNOG" id="COG1504">
    <property type="taxonomic scope" value="Bacteria"/>
</dbReference>
<dbReference type="HOGENOM" id="CLU_074390_5_1_9"/>
<dbReference type="GO" id="GO:0005737">
    <property type="term" value="C:cytoplasm"/>
    <property type="evidence" value="ECO:0007669"/>
    <property type="project" value="TreeGrafter"/>
</dbReference>
<name>M1E880_9BACT</name>
<dbReference type="PANTHER" id="PTHR15811:SF5">
    <property type="entry name" value="MTH938 DOMAIN-CONTAINING PROTEIN"/>
    <property type="match status" value="1"/>
</dbReference>
<dbReference type="STRING" id="747365.Thena_1403"/>
<evidence type="ECO:0000313" key="2">
    <source>
        <dbReference type="Proteomes" id="UP000011765"/>
    </source>
</evidence>
<dbReference type="AlphaFoldDB" id="M1E880"/>
<dbReference type="EMBL" id="CP002690">
    <property type="protein sequence ID" value="AEE15018.1"/>
    <property type="molecule type" value="Genomic_DNA"/>
</dbReference>
<protein>
    <submittedName>
        <fullName evidence="1">Uncharacterized protein</fullName>
    </submittedName>
</protein>
<dbReference type="InterPro" id="IPR036748">
    <property type="entry name" value="MTH938-like_sf"/>
</dbReference>
<gene>
    <name evidence="1" type="ORF">Thena_1403</name>
</gene>
<dbReference type="SUPFAM" id="SSF64076">
    <property type="entry name" value="MTH938-like"/>
    <property type="match status" value="1"/>
</dbReference>
<dbReference type="InterPro" id="IPR007523">
    <property type="entry name" value="NDUFAF3/AAMDC"/>
</dbReference>
<organism evidence="1 2">
    <name type="scientific">Thermodesulfobium narugense DSM 14796</name>
    <dbReference type="NCBI Taxonomy" id="747365"/>
    <lineage>
        <taxon>Bacteria</taxon>
        <taxon>Pseudomonadati</taxon>
        <taxon>Thermodesulfobiota</taxon>
        <taxon>Thermodesulfobiia</taxon>
        <taxon>Thermodesulfobiales</taxon>
        <taxon>Thermodesulfobiaceae</taxon>
        <taxon>Thermodesulfobium</taxon>
    </lineage>
</organism>
<dbReference type="RefSeq" id="WP_013756739.1">
    <property type="nucleotide sequence ID" value="NC_015499.1"/>
</dbReference>
<dbReference type="Gene3D" id="3.40.1230.10">
    <property type="entry name" value="MTH938-like"/>
    <property type="match status" value="1"/>
</dbReference>
<evidence type="ECO:0000313" key="1">
    <source>
        <dbReference type="EMBL" id="AEE15018.1"/>
    </source>
</evidence>